<proteinExistence type="predicted"/>
<feature type="compositionally biased region" description="Polar residues" evidence="1">
    <location>
        <begin position="8"/>
        <end position="18"/>
    </location>
</feature>
<sequence length="89" mass="9539">GAPGGGSRMSQSWSNSRLDISPSRGVNAGATGDGDGDGGDDLRPLLSKSRLEEALDSELILMVFLTAFWMRNDFMADGEPARALFCFIR</sequence>
<evidence type="ECO:0000313" key="3">
    <source>
        <dbReference type="Proteomes" id="UP000750711"/>
    </source>
</evidence>
<organism evidence="2 3">
    <name type="scientific">Trichoglossum hirsutum</name>
    <dbReference type="NCBI Taxonomy" id="265104"/>
    <lineage>
        <taxon>Eukaryota</taxon>
        <taxon>Fungi</taxon>
        <taxon>Dikarya</taxon>
        <taxon>Ascomycota</taxon>
        <taxon>Pezizomycotina</taxon>
        <taxon>Geoglossomycetes</taxon>
        <taxon>Geoglossales</taxon>
        <taxon>Geoglossaceae</taxon>
        <taxon>Trichoglossum</taxon>
    </lineage>
</organism>
<name>A0A9P8IAA4_9PEZI</name>
<gene>
    <name evidence="2" type="ORF">GP486_008281</name>
</gene>
<keyword evidence="3" id="KW-1185">Reference proteome</keyword>
<evidence type="ECO:0000313" key="2">
    <source>
        <dbReference type="EMBL" id="KAH0547978.1"/>
    </source>
</evidence>
<dbReference type="EMBL" id="JAGHQM010003006">
    <property type="protein sequence ID" value="KAH0547978.1"/>
    <property type="molecule type" value="Genomic_DNA"/>
</dbReference>
<accession>A0A9P8IAA4</accession>
<comment type="caution">
    <text evidence="2">The sequence shown here is derived from an EMBL/GenBank/DDBJ whole genome shotgun (WGS) entry which is preliminary data.</text>
</comment>
<feature type="non-terminal residue" evidence="2">
    <location>
        <position position="1"/>
    </location>
</feature>
<evidence type="ECO:0000256" key="1">
    <source>
        <dbReference type="SAM" id="MobiDB-lite"/>
    </source>
</evidence>
<dbReference type="Proteomes" id="UP000750711">
    <property type="component" value="Unassembled WGS sequence"/>
</dbReference>
<feature type="region of interest" description="Disordered" evidence="1">
    <location>
        <begin position="1"/>
        <end position="44"/>
    </location>
</feature>
<protein>
    <submittedName>
        <fullName evidence="2">Uncharacterized protein</fullName>
    </submittedName>
</protein>
<reference evidence="2" key="1">
    <citation type="submission" date="2021-03" db="EMBL/GenBank/DDBJ databases">
        <title>Comparative genomics and phylogenomic investigation of the class Geoglossomycetes provide insights into ecological specialization and systematics.</title>
        <authorList>
            <person name="Melie T."/>
            <person name="Pirro S."/>
            <person name="Miller A.N."/>
            <person name="Quandt A."/>
        </authorList>
    </citation>
    <scope>NUCLEOTIDE SEQUENCE</scope>
    <source>
        <strain evidence="2">CAQ_001_2017</strain>
    </source>
</reference>
<dbReference type="AlphaFoldDB" id="A0A9P8IAA4"/>